<keyword evidence="1" id="KW-1133">Transmembrane helix</keyword>
<reference evidence="3" key="1">
    <citation type="submission" date="2023-07" db="EMBL/GenBank/DDBJ databases">
        <title>Molecular identification of indigenous halophilic bacteria isolated from red sea cost, biodegradation of synthetic dyes and assessment of degraded metabolite toxicity.</title>
        <authorList>
            <person name="Chaieb K."/>
            <person name="Altayb H.N."/>
        </authorList>
    </citation>
    <scope>NUCLEOTIDE SEQUENCE [LARGE SCALE GENOMIC DNA]</scope>
    <source>
        <strain evidence="3">K20</strain>
    </source>
</reference>
<comment type="caution">
    <text evidence="2">The sequence shown here is derived from an EMBL/GenBank/DDBJ whole genome shotgun (WGS) entry which is preliminary data.</text>
</comment>
<evidence type="ECO:0000313" key="2">
    <source>
        <dbReference type="EMBL" id="MCA2017941.1"/>
    </source>
</evidence>
<gene>
    <name evidence="2" type="ORF">LDJ79_17605</name>
</gene>
<protein>
    <submittedName>
        <fullName evidence="2">Uncharacterized protein</fullName>
    </submittedName>
</protein>
<accession>A0ABS7YQI5</accession>
<feature type="transmembrane region" description="Helical" evidence="1">
    <location>
        <begin position="34"/>
        <end position="52"/>
    </location>
</feature>
<proteinExistence type="predicted"/>
<feature type="transmembrane region" description="Helical" evidence="1">
    <location>
        <begin position="6"/>
        <end position="22"/>
    </location>
</feature>
<name>A0ABS7YQI5_9VIBR</name>
<dbReference type="RefSeq" id="WP_068718341.1">
    <property type="nucleotide sequence ID" value="NZ_AP014636.1"/>
</dbReference>
<evidence type="ECO:0000313" key="3">
    <source>
        <dbReference type="Proteomes" id="UP001199044"/>
    </source>
</evidence>
<feature type="transmembrane region" description="Helical" evidence="1">
    <location>
        <begin position="97"/>
        <end position="116"/>
    </location>
</feature>
<evidence type="ECO:0000256" key="1">
    <source>
        <dbReference type="SAM" id="Phobius"/>
    </source>
</evidence>
<dbReference type="Proteomes" id="UP001199044">
    <property type="component" value="Unassembled WGS sequence"/>
</dbReference>
<organism evidence="2 3">
    <name type="scientific">Vibrio tritonius</name>
    <dbReference type="NCBI Taxonomy" id="1435069"/>
    <lineage>
        <taxon>Bacteria</taxon>
        <taxon>Pseudomonadati</taxon>
        <taxon>Pseudomonadota</taxon>
        <taxon>Gammaproteobacteria</taxon>
        <taxon>Vibrionales</taxon>
        <taxon>Vibrionaceae</taxon>
        <taxon>Vibrio</taxon>
    </lineage>
</organism>
<dbReference type="EMBL" id="JAIWIU010000134">
    <property type="protein sequence ID" value="MCA2017941.1"/>
    <property type="molecule type" value="Genomic_DNA"/>
</dbReference>
<keyword evidence="3" id="KW-1185">Reference proteome</keyword>
<keyword evidence="1" id="KW-0472">Membrane</keyword>
<keyword evidence="1" id="KW-0812">Transmembrane</keyword>
<sequence length="117" mass="12750">MKKWLVMVLGINVVAAVVVYGLSQVVDLFKPQNLCDFLFFITVVIWALAGFVSDKSAKAQSTISWFDRYTAPVRANGEFRQLTKIGNASAYMDAGTGLTLFVAGIPAFAAAFMLYLA</sequence>